<dbReference type="GO" id="GO:0046872">
    <property type="term" value="F:metal ion binding"/>
    <property type="evidence" value="ECO:0007669"/>
    <property type="project" value="UniProtKB-KW"/>
</dbReference>
<proteinExistence type="inferred from homology"/>
<dbReference type="STRING" id="2004952.A0A2C5Z5H1"/>
<keyword evidence="9" id="KW-1185">Reference proteome</keyword>
<feature type="region of interest" description="Disordered" evidence="6">
    <location>
        <begin position="285"/>
        <end position="305"/>
    </location>
</feature>
<dbReference type="InterPro" id="IPR044861">
    <property type="entry name" value="IPNS-like_FE2OG_OXY"/>
</dbReference>
<comment type="caution">
    <text evidence="8">The sequence shown here is derived from an EMBL/GenBank/DDBJ whole genome shotgun (WGS) entry which is preliminary data.</text>
</comment>
<dbReference type="Proteomes" id="UP000226431">
    <property type="component" value="Unassembled WGS sequence"/>
</dbReference>
<keyword evidence="3 5" id="KW-0560">Oxidoreductase</keyword>
<evidence type="ECO:0000256" key="6">
    <source>
        <dbReference type="SAM" id="MobiDB-lite"/>
    </source>
</evidence>
<dbReference type="SUPFAM" id="SSF51197">
    <property type="entry name" value="Clavaminate synthase-like"/>
    <property type="match status" value="1"/>
</dbReference>
<evidence type="ECO:0000313" key="8">
    <source>
        <dbReference type="EMBL" id="PHH74614.1"/>
    </source>
</evidence>
<dbReference type="GO" id="GO:0044283">
    <property type="term" value="P:small molecule biosynthetic process"/>
    <property type="evidence" value="ECO:0007669"/>
    <property type="project" value="UniProtKB-ARBA"/>
</dbReference>
<accession>A0A2C5Z5H1</accession>
<dbReference type="AlphaFoldDB" id="A0A2C5Z5H1"/>
<dbReference type="InterPro" id="IPR027443">
    <property type="entry name" value="IPNS-like_sf"/>
</dbReference>
<dbReference type="EMBL" id="NJES01000263">
    <property type="protein sequence ID" value="PHH74614.1"/>
    <property type="molecule type" value="Genomic_DNA"/>
</dbReference>
<dbReference type="GO" id="GO:0016491">
    <property type="term" value="F:oxidoreductase activity"/>
    <property type="evidence" value="ECO:0007669"/>
    <property type="project" value="UniProtKB-KW"/>
</dbReference>
<dbReference type="Pfam" id="PF03171">
    <property type="entry name" value="2OG-FeII_Oxy"/>
    <property type="match status" value="1"/>
</dbReference>
<dbReference type="PANTHER" id="PTHR10209">
    <property type="entry name" value="OXIDOREDUCTASE, 2OG-FE II OXYGENASE FAMILY PROTEIN"/>
    <property type="match status" value="1"/>
</dbReference>
<evidence type="ECO:0000256" key="3">
    <source>
        <dbReference type="ARBA" id="ARBA00023002"/>
    </source>
</evidence>
<dbReference type="Pfam" id="PF14226">
    <property type="entry name" value="DIOX_N"/>
    <property type="match status" value="1"/>
</dbReference>
<evidence type="ECO:0000313" key="9">
    <source>
        <dbReference type="Proteomes" id="UP000226431"/>
    </source>
</evidence>
<sequence>MATRAETEHESCSGIPIVDLLPFESGSAREVTECANRLFNAFKTVGFAYVKNHGVPQDQVDEAFRWLALLTPETLQSRKFFDLPDHVKNKVPHPPEGWYHRGYSGVGLEKATQMVFDPQDIAEKRKVPDCKESYEIGSEESKRMPNIWLPEDDIPGFRAFFNRFYKTCYGVEVKILRAIALGMGLEETYFVRCHSIHNNQLRLLHYPPVKDALLRSGKIESIGAHSDFGTLTLLFQDSVGGLEVEDAENRGNFRPAVPIPGTMVVNIGDLLMRWSNDELKSTLHRVRTPPRIDDDDSDGDDSSEERMTLTRYSIPYFICADDNTMIDCLPGCSGPNRPKKYAPVNCNEYVDFRMNALYS</sequence>
<evidence type="ECO:0000256" key="2">
    <source>
        <dbReference type="ARBA" id="ARBA00022723"/>
    </source>
</evidence>
<keyword evidence="2 5" id="KW-0479">Metal-binding</keyword>
<protein>
    <recommendedName>
        <fullName evidence="7">Fe2OG dioxygenase domain-containing protein</fullName>
    </recommendedName>
</protein>
<dbReference type="PANTHER" id="PTHR10209:SF804">
    <property type="entry name" value="FE2OG DIOXYGENASE DOMAIN-CONTAINING PROTEIN"/>
    <property type="match status" value="1"/>
</dbReference>
<dbReference type="OrthoDB" id="288590at2759"/>
<gene>
    <name evidence="8" type="ORF">CDD80_2966</name>
</gene>
<evidence type="ECO:0000256" key="5">
    <source>
        <dbReference type="RuleBase" id="RU003682"/>
    </source>
</evidence>
<evidence type="ECO:0000259" key="7">
    <source>
        <dbReference type="PROSITE" id="PS51471"/>
    </source>
</evidence>
<dbReference type="InterPro" id="IPR026992">
    <property type="entry name" value="DIOX_N"/>
</dbReference>
<evidence type="ECO:0000256" key="4">
    <source>
        <dbReference type="ARBA" id="ARBA00023004"/>
    </source>
</evidence>
<comment type="similarity">
    <text evidence="1 5">Belongs to the iron/ascorbate-dependent oxidoreductase family.</text>
</comment>
<reference evidence="8 9" key="1">
    <citation type="submission" date="2017-06" db="EMBL/GenBank/DDBJ databases">
        <title>Ant-infecting Ophiocordyceps genomes reveal a high diversity of potential behavioral manipulation genes and a possible major role for enterotoxins.</title>
        <authorList>
            <person name="De Bekker C."/>
            <person name="Evans H.C."/>
            <person name="Brachmann A."/>
            <person name="Hughes D.P."/>
        </authorList>
    </citation>
    <scope>NUCLEOTIDE SEQUENCE [LARGE SCALE GENOMIC DNA]</scope>
    <source>
        <strain evidence="8 9">Map16</strain>
    </source>
</reference>
<feature type="compositionally biased region" description="Acidic residues" evidence="6">
    <location>
        <begin position="293"/>
        <end position="303"/>
    </location>
</feature>
<feature type="domain" description="Fe2OG dioxygenase" evidence="7">
    <location>
        <begin position="197"/>
        <end position="320"/>
    </location>
</feature>
<organism evidence="8 9">
    <name type="scientific">Ophiocordyceps camponoti-rufipedis</name>
    <dbReference type="NCBI Taxonomy" id="2004952"/>
    <lineage>
        <taxon>Eukaryota</taxon>
        <taxon>Fungi</taxon>
        <taxon>Dikarya</taxon>
        <taxon>Ascomycota</taxon>
        <taxon>Pezizomycotina</taxon>
        <taxon>Sordariomycetes</taxon>
        <taxon>Hypocreomycetidae</taxon>
        <taxon>Hypocreales</taxon>
        <taxon>Ophiocordycipitaceae</taxon>
        <taxon>Ophiocordyceps</taxon>
    </lineage>
</organism>
<evidence type="ECO:0000256" key="1">
    <source>
        <dbReference type="ARBA" id="ARBA00008056"/>
    </source>
</evidence>
<keyword evidence="4 5" id="KW-0408">Iron</keyword>
<dbReference type="PROSITE" id="PS51471">
    <property type="entry name" value="FE2OG_OXY"/>
    <property type="match status" value="1"/>
</dbReference>
<dbReference type="Gene3D" id="2.60.120.330">
    <property type="entry name" value="B-lactam Antibiotic, Isopenicillin N Synthase, Chain"/>
    <property type="match status" value="1"/>
</dbReference>
<name>A0A2C5Z5H1_9HYPO</name>
<dbReference type="PRINTS" id="PR00682">
    <property type="entry name" value="IPNSYNTHASE"/>
</dbReference>
<dbReference type="InterPro" id="IPR005123">
    <property type="entry name" value="Oxoglu/Fe-dep_dioxygenase_dom"/>
</dbReference>